<name>E4Y9J2_OIKDI</name>
<dbReference type="Proteomes" id="UP000011014">
    <property type="component" value="Unassembled WGS sequence"/>
</dbReference>
<feature type="transmembrane region" description="Helical" evidence="1">
    <location>
        <begin position="41"/>
        <end position="60"/>
    </location>
</feature>
<gene>
    <name evidence="2" type="ORF">GSOID_T00030647001</name>
</gene>
<keyword evidence="1" id="KW-1133">Transmembrane helix</keyword>
<dbReference type="AlphaFoldDB" id="E4Y9J2"/>
<evidence type="ECO:0000313" key="2">
    <source>
        <dbReference type="EMBL" id="CBY32229.1"/>
    </source>
</evidence>
<protein>
    <submittedName>
        <fullName evidence="2">Uncharacterized protein</fullName>
    </submittedName>
</protein>
<sequence length="105" mass="12520">MIWGNKLGRLDKGRRGFSHLPIYSQDYRVFLRGLHYRRRRWTCFLLLVIVVQIGVIYYLMTQTTLFREIDRAIKEPEHKLDLNSIVESVNLPKLPTSFARLTNKK</sequence>
<keyword evidence="1" id="KW-0812">Transmembrane</keyword>
<keyword evidence="1" id="KW-0472">Membrane</keyword>
<proteinExistence type="predicted"/>
<accession>E4Y9J2</accession>
<reference evidence="2" key="1">
    <citation type="journal article" date="2010" name="Science">
        <title>Plasticity of animal genome architecture unmasked by rapid evolution of a pelagic tunicate.</title>
        <authorList>
            <person name="Denoeud F."/>
            <person name="Henriet S."/>
            <person name="Mungpakdee S."/>
            <person name="Aury J.M."/>
            <person name="Da Silva C."/>
            <person name="Brinkmann H."/>
            <person name="Mikhaleva J."/>
            <person name="Olsen L.C."/>
            <person name="Jubin C."/>
            <person name="Canestro C."/>
            <person name="Bouquet J.M."/>
            <person name="Danks G."/>
            <person name="Poulain J."/>
            <person name="Campsteijn C."/>
            <person name="Adamski M."/>
            <person name="Cross I."/>
            <person name="Yadetie F."/>
            <person name="Muffato M."/>
            <person name="Louis A."/>
            <person name="Butcher S."/>
            <person name="Tsagkogeorga G."/>
            <person name="Konrad A."/>
            <person name="Singh S."/>
            <person name="Jensen M.F."/>
            <person name="Cong E.H."/>
            <person name="Eikeseth-Otteraa H."/>
            <person name="Noel B."/>
            <person name="Anthouard V."/>
            <person name="Porcel B.M."/>
            <person name="Kachouri-Lafond R."/>
            <person name="Nishino A."/>
            <person name="Ugolini M."/>
            <person name="Chourrout P."/>
            <person name="Nishida H."/>
            <person name="Aasland R."/>
            <person name="Huzurbazar S."/>
            <person name="Westhof E."/>
            <person name="Delsuc F."/>
            <person name="Lehrach H."/>
            <person name="Reinhardt R."/>
            <person name="Weissenbach J."/>
            <person name="Roy S.W."/>
            <person name="Artiguenave F."/>
            <person name="Postlethwait J.H."/>
            <person name="Manak J.R."/>
            <person name="Thompson E.M."/>
            <person name="Jaillon O."/>
            <person name="Du Pasquier L."/>
            <person name="Boudinot P."/>
            <person name="Liberles D.A."/>
            <person name="Volff J.N."/>
            <person name="Philippe H."/>
            <person name="Lenhard B."/>
            <person name="Roest Crollius H."/>
            <person name="Wincker P."/>
            <person name="Chourrout D."/>
        </authorList>
    </citation>
    <scope>NUCLEOTIDE SEQUENCE [LARGE SCALE GENOMIC DNA]</scope>
</reference>
<dbReference type="EMBL" id="FN654339">
    <property type="protein sequence ID" value="CBY32229.1"/>
    <property type="molecule type" value="Genomic_DNA"/>
</dbReference>
<evidence type="ECO:0000256" key="1">
    <source>
        <dbReference type="SAM" id="Phobius"/>
    </source>
</evidence>
<organism evidence="2">
    <name type="scientific">Oikopleura dioica</name>
    <name type="common">Tunicate</name>
    <dbReference type="NCBI Taxonomy" id="34765"/>
    <lineage>
        <taxon>Eukaryota</taxon>
        <taxon>Metazoa</taxon>
        <taxon>Chordata</taxon>
        <taxon>Tunicata</taxon>
        <taxon>Appendicularia</taxon>
        <taxon>Copelata</taxon>
        <taxon>Oikopleuridae</taxon>
        <taxon>Oikopleura</taxon>
    </lineage>
</organism>